<dbReference type="PANTHER" id="PTHR18964">
    <property type="entry name" value="ROK (REPRESSOR, ORF, KINASE) FAMILY"/>
    <property type="match status" value="1"/>
</dbReference>
<dbReference type="Pfam" id="PF13412">
    <property type="entry name" value="HTH_24"/>
    <property type="match status" value="1"/>
</dbReference>
<sequence>MSRKTDPVRAQNFSAVLQQVFAAPGSSRKEVADAIGVSAASVTSIAARLIDAGLIFEGEPVARGQGRPRVPLHVDTRSHLVMGIHLGPRVTGVVLTGLDGVSQASVLIPHSGMDVDQAFEVIVAGARDLMQQHAGGRRVLGTGVATGGIVDRQQGRIVDNPGAAWVDVPAVQLLAEQLPLPVILDHNARAAAQSELLYGHGREESDFVMLVNTSDLGAVLVSDGRIRAGRTQHAGNIAHLSVSDGRHPCPCGRNGCLQVMATDEATVRLAHEAGRDDVVHYGDIDRLYDAGDEQIRALVADRDRYVARAAATLVDLLDPGLLVIAGTPAERPETLAQVKRDVARFSLRGAEAAHRVVYSTDHALSLTLFAASITVNEVLAHPLRFIEAMDLRTFAALG</sequence>
<dbReference type="AlphaFoldDB" id="A0A5B7WTB0"/>
<protein>
    <recommendedName>
        <fullName evidence="4">ROK family transcriptional regulator</fullName>
    </recommendedName>
</protein>
<dbReference type="Proteomes" id="UP000307000">
    <property type="component" value="Chromosome"/>
</dbReference>
<comment type="similarity">
    <text evidence="1">Belongs to the ROK (NagC/XylR) family.</text>
</comment>
<dbReference type="SUPFAM" id="SSF46785">
    <property type="entry name" value="Winged helix' DNA-binding domain"/>
    <property type="match status" value="1"/>
</dbReference>
<dbReference type="PANTHER" id="PTHR18964:SF149">
    <property type="entry name" value="BIFUNCTIONAL UDP-N-ACETYLGLUCOSAMINE 2-EPIMERASE_N-ACETYLMANNOSAMINE KINASE"/>
    <property type="match status" value="1"/>
</dbReference>
<evidence type="ECO:0000256" key="1">
    <source>
        <dbReference type="ARBA" id="ARBA00006479"/>
    </source>
</evidence>
<dbReference type="InterPro" id="IPR000600">
    <property type="entry name" value="ROK"/>
</dbReference>
<gene>
    <name evidence="2" type="ORF">GcLGCM259_0690</name>
</gene>
<name>A0A5B7WTB0_9MICC</name>
<dbReference type="KEGG" id="gcr:GcLGCM259_0690"/>
<evidence type="ECO:0008006" key="4">
    <source>
        <dbReference type="Google" id="ProtNLM"/>
    </source>
</evidence>
<evidence type="ECO:0000313" key="3">
    <source>
        <dbReference type="Proteomes" id="UP000307000"/>
    </source>
</evidence>
<dbReference type="InterPro" id="IPR036388">
    <property type="entry name" value="WH-like_DNA-bd_sf"/>
</dbReference>
<accession>A0A5B7WTB0</accession>
<proteinExistence type="inferred from homology"/>
<dbReference type="SUPFAM" id="SSF53067">
    <property type="entry name" value="Actin-like ATPase domain"/>
    <property type="match status" value="1"/>
</dbReference>
<dbReference type="EMBL" id="CP034412">
    <property type="protein sequence ID" value="QCY46450.1"/>
    <property type="molecule type" value="Genomic_DNA"/>
</dbReference>
<dbReference type="Gene3D" id="1.10.10.10">
    <property type="entry name" value="Winged helix-like DNA-binding domain superfamily/Winged helix DNA-binding domain"/>
    <property type="match status" value="1"/>
</dbReference>
<organism evidence="2 3">
    <name type="scientific">Glutamicibacter creatinolyticus</name>
    <dbReference type="NCBI Taxonomy" id="162496"/>
    <lineage>
        <taxon>Bacteria</taxon>
        <taxon>Bacillati</taxon>
        <taxon>Actinomycetota</taxon>
        <taxon>Actinomycetes</taxon>
        <taxon>Micrococcales</taxon>
        <taxon>Micrococcaceae</taxon>
        <taxon>Glutamicibacter</taxon>
    </lineage>
</organism>
<dbReference type="Pfam" id="PF00480">
    <property type="entry name" value="ROK"/>
    <property type="match status" value="1"/>
</dbReference>
<dbReference type="InterPro" id="IPR043129">
    <property type="entry name" value="ATPase_NBD"/>
</dbReference>
<dbReference type="Gene3D" id="3.30.420.40">
    <property type="match status" value="2"/>
</dbReference>
<dbReference type="RefSeq" id="WP_138925791.1">
    <property type="nucleotide sequence ID" value="NZ_CP034412.1"/>
</dbReference>
<evidence type="ECO:0000313" key="2">
    <source>
        <dbReference type="EMBL" id="QCY46450.1"/>
    </source>
</evidence>
<dbReference type="InterPro" id="IPR036390">
    <property type="entry name" value="WH_DNA-bd_sf"/>
</dbReference>
<reference evidence="2 3" key="1">
    <citation type="submission" date="2018-12" db="EMBL/GenBank/DDBJ databases">
        <title>Complete Genome Sequence of Glutamicibacter creatinolyticus strain LGCM259,isolated from an abscess of a 12-year-old mare in Italy.</title>
        <authorList>
            <person name="Santos R.G."/>
            <person name="Silva A.L."/>
            <person name="Seyffert N."/>
            <person name="Castro T.L.P."/>
            <person name="Attili A.R."/>
            <person name="Rifici C."/>
            <person name="Mazzullo G."/>
            <person name="Brenig B."/>
            <person name="Venanzi F."/>
            <person name="Azevedo V."/>
        </authorList>
    </citation>
    <scope>NUCLEOTIDE SEQUENCE [LARGE SCALE GENOMIC DNA]</scope>
    <source>
        <strain evidence="2 3">LGCM 259</strain>
    </source>
</reference>
<keyword evidence="3" id="KW-1185">Reference proteome</keyword>